<protein>
    <submittedName>
        <fullName evidence="3">Uncharacterized protein</fullName>
    </submittedName>
</protein>
<proteinExistence type="inferred from homology"/>
<dbReference type="Pfam" id="PF15393">
    <property type="entry name" value="DUF4615"/>
    <property type="match status" value="1"/>
</dbReference>
<sequence length="207" mass="24067">MADEKAGESVEKELTAKQRKNRKKKEAAKRKKQEQSLKESGRATGESEVNNDNEKAPGTEETPEEKFHRELNWCIEQLEMGLAFQKRDKKQAEVVHRHLRSLKSSKTPMPRKRQIMYSLFGDYRKKIQDDQRNQRQESAAVVSPKLSSVKQEDQKSIFVKVCQMKSYTDSGRQKAPEEENDALNENWKFQKSDNSFKFNFAASAEYS</sequence>
<dbReference type="PANTHER" id="PTHR13602">
    <property type="entry name" value="UPF0488 PROTEIN C8ORF33"/>
    <property type="match status" value="1"/>
</dbReference>
<reference evidence="3 4" key="1">
    <citation type="submission" date="2022-05" db="EMBL/GenBank/DDBJ databases">
        <authorList>
            <consortium name="Genoscope - CEA"/>
            <person name="William W."/>
        </authorList>
    </citation>
    <scope>NUCLEOTIDE SEQUENCE [LARGE SCALE GENOMIC DNA]</scope>
</reference>
<feature type="region of interest" description="Disordered" evidence="2">
    <location>
        <begin position="167"/>
        <end position="186"/>
    </location>
</feature>
<name>A0ABN8M3Z9_9CNID</name>
<feature type="compositionally biased region" description="Basic and acidic residues" evidence="2">
    <location>
        <begin position="1"/>
        <end position="16"/>
    </location>
</feature>
<evidence type="ECO:0000256" key="2">
    <source>
        <dbReference type="SAM" id="MobiDB-lite"/>
    </source>
</evidence>
<evidence type="ECO:0000313" key="3">
    <source>
        <dbReference type="EMBL" id="CAH3023142.1"/>
    </source>
</evidence>
<comment type="similarity">
    <text evidence="1">Belongs to the UPF0488 family.</text>
</comment>
<feature type="region of interest" description="Disordered" evidence="2">
    <location>
        <begin position="1"/>
        <end position="68"/>
    </location>
</feature>
<evidence type="ECO:0000313" key="4">
    <source>
        <dbReference type="Proteomes" id="UP001159427"/>
    </source>
</evidence>
<dbReference type="EMBL" id="CALNXI010000248">
    <property type="protein sequence ID" value="CAH3023142.1"/>
    <property type="molecule type" value="Genomic_DNA"/>
</dbReference>
<organism evidence="3 4">
    <name type="scientific">Porites evermanni</name>
    <dbReference type="NCBI Taxonomy" id="104178"/>
    <lineage>
        <taxon>Eukaryota</taxon>
        <taxon>Metazoa</taxon>
        <taxon>Cnidaria</taxon>
        <taxon>Anthozoa</taxon>
        <taxon>Hexacorallia</taxon>
        <taxon>Scleractinia</taxon>
        <taxon>Fungiina</taxon>
        <taxon>Poritidae</taxon>
        <taxon>Porites</taxon>
    </lineage>
</organism>
<feature type="compositionally biased region" description="Basic and acidic residues" evidence="2">
    <location>
        <begin position="52"/>
        <end position="68"/>
    </location>
</feature>
<dbReference type="InterPro" id="IPR029274">
    <property type="entry name" value="DUF4615"/>
</dbReference>
<gene>
    <name evidence="3" type="ORF">PEVE_00018188</name>
</gene>
<evidence type="ECO:0000256" key="1">
    <source>
        <dbReference type="ARBA" id="ARBA00005707"/>
    </source>
</evidence>
<keyword evidence="4" id="KW-1185">Reference proteome</keyword>
<dbReference type="Proteomes" id="UP001159427">
    <property type="component" value="Unassembled WGS sequence"/>
</dbReference>
<feature type="compositionally biased region" description="Basic residues" evidence="2">
    <location>
        <begin position="17"/>
        <end position="32"/>
    </location>
</feature>
<comment type="caution">
    <text evidence="3">The sequence shown here is derived from an EMBL/GenBank/DDBJ whole genome shotgun (WGS) entry which is preliminary data.</text>
</comment>
<accession>A0ABN8M3Z9</accession>
<feature type="region of interest" description="Disordered" evidence="2">
    <location>
        <begin position="128"/>
        <end position="152"/>
    </location>
</feature>
<dbReference type="PANTHER" id="PTHR13602:SF2">
    <property type="entry name" value="UPF0488 PROTEIN C8ORF33"/>
    <property type="match status" value="1"/>
</dbReference>